<dbReference type="Proteomes" id="UP001620295">
    <property type="component" value="Unassembled WGS sequence"/>
</dbReference>
<dbReference type="EMBL" id="JBJDQH010000001">
    <property type="protein sequence ID" value="MFK4263602.1"/>
    <property type="molecule type" value="Genomic_DNA"/>
</dbReference>
<organism evidence="2 3">
    <name type="scientific">Streptomyces milbemycinicus</name>
    <dbReference type="NCBI Taxonomy" id="476552"/>
    <lineage>
        <taxon>Bacteria</taxon>
        <taxon>Bacillati</taxon>
        <taxon>Actinomycetota</taxon>
        <taxon>Actinomycetes</taxon>
        <taxon>Kitasatosporales</taxon>
        <taxon>Streptomycetaceae</taxon>
        <taxon>Streptomyces</taxon>
    </lineage>
</organism>
<reference evidence="2 3" key="1">
    <citation type="submission" date="2024-11" db="EMBL/GenBank/DDBJ databases">
        <title>The Natural Products Discovery Center: Release of the First 8490 Sequenced Strains for Exploring Actinobacteria Biosynthetic Diversity.</title>
        <authorList>
            <person name="Kalkreuter E."/>
            <person name="Kautsar S.A."/>
            <person name="Yang D."/>
            <person name="Bader C.D."/>
            <person name="Teijaro C.N."/>
            <person name="Fluegel L."/>
            <person name="Davis C.M."/>
            <person name="Simpson J.R."/>
            <person name="Lauterbach L."/>
            <person name="Steele A.D."/>
            <person name="Gui C."/>
            <person name="Meng S."/>
            <person name="Li G."/>
            <person name="Viehrig K."/>
            <person name="Ye F."/>
            <person name="Su P."/>
            <person name="Kiefer A.F."/>
            <person name="Nichols A."/>
            <person name="Cepeda A.J."/>
            <person name="Yan W."/>
            <person name="Fan B."/>
            <person name="Jiang Y."/>
            <person name="Adhikari A."/>
            <person name="Zheng C.-J."/>
            <person name="Schuster L."/>
            <person name="Cowan T.M."/>
            <person name="Smanski M.J."/>
            <person name="Chevrette M.G."/>
            <person name="De Carvalho L.P.S."/>
            <person name="Shen B."/>
        </authorList>
    </citation>
    <scope>NUCLEOTIDE SEQUENCE [LARGE SCALE GENOMIC DNA]</scope>
    <source>
        <strain evidence="2 3">NPDC020863</strain>
    </source>
</reference>
<keyword evidence="3" id="KW-1185">Reference proteome</keyword>
<sequence length="205" mass="22007">MAVLVRQFPELLAELAPSPHRPGLGRRRGGADRHGPSAPLRMRVCDTVRDITDGVVELEEAVHDRLGLPPAGKGSVEVRLGRLAGLLDRVETDPVLMRHLLDEVGGMARRCSDALGDAEPVVRLRGRCPLCSSVSLRAFPLRGAVLCINPGCRCPQPDCGCHEDRTHRHSWPEAEWGELVGRGGTALEEITAAVDGRSTAGAVGR</sequence>
<name>A0ABW8LCE5_9ACTN</name>
<proteinExistence type="predicted"/>
<feature type="region of interest" description="Disordered" evidence="1">
    <location>
        <begin position="16"/>
        <end position="39"/>
    </location>
</feature>
<evidence type="ECO:0000313" key="2">
    <source>
        <dbReference type="EMBL" id="MFK4263602.1"/>
    </source>
</evidence>
<protein>
    <submittedName>
        <fullName evidence="2">Uncharacterized protein</fullName>
    </submittedName>
</protein>
<gene>
    <name evidence="2" type="ORF">ACI2L5_01495</name>
</gene>
<dbReference type="RefSeq" id="WP_358637058.1">
    <property type="nucleotide sequence ID" value="NZ_JBFAEV010000010.1"/>
</dbReference>
<evidence type="ECO:0000313" key="3">
    <source>
        <dbReference type="Proteomes" id="UP001620295"/>
    </source>
</evidence>
<accession>A0ABW8LCE5</accession>
<evidence type="ECO:0000256" key="1">
    <source>
        <dbReference type="SAM" id="MobiDB-lite"/>
    </source>
</evidence>
<comment type="caution">
    <text evidence="2">The sequence shown here is derived from an EMBL/GenBank/DDBJ whole genome shotgun (WGS) entry which is preliminary data.</text>
</comment>